<gene>
    <name evidence="10 11" type="primary">crcB</name>
    <name evidence="10" type="synonym">fluC</name>
    <name evidence="11" type="ORF">QUV98_10020</name>
</gene>
<evidence type="ECO:0000256" key="7">
    <source>
        <dbReference type="ARBA" id="ARBA00035120"/>
    </source>
</evidence>
<evidence type="ECO:0000313" key="12">
    <source>
        <dbReference type="Proteomes" id="UP001529275"/>
    </source>
</evidence>
<feature type="transmembrane region" description="Helical" evidence="10">
    <location>
        <begin position="91"/>
        <end position="112"/>
    </location>
</feature>
<organism evidence="11 12">
    <name type="scientific">Massilimicrobiota timonensis</name>
    <dbReference type="NCBI Taxonomy" id="1776392"/>
    <lineage>
        <taxon>Bacteria</taxon>
        <taxon>Bacillati</taxon>
        <taxon>Bacillota</taxon>
        <taxon>Erysipelotrichia</taxon>
        <taxon>Erysipelotrichales</taxon>
        <taxon>Erysipelotrichaceae</taxon>
        <taxon>Massilimicrobiota</taxon>
    </lineage>
</organism>
<keyword evidence="6 10" id="KW-0407">Ion channel</keyword>
<evidence type="ECO:0000256" key="4">
    <source>
        <dbReference type="ARBA" id="ARBA00022989"/>
    </source>
</evidence>
<feature type="binding site" evidence="10">
    <location>
        <position position="71"/>
    </location>
    <ligand>
        <name>Na(+)</name>
        <dbReference type="ChEBI" id="CHEBI:29101"/>
        <note>structural</note>
    </ligand>
</feature>
<keyword evidence="3 10" id="KW-0812">Transmembrane</keyword>
<keyword evidence="2 10" id="KW-1003">Cell membrane</keyword>
<keyword evidence="10" id="KW-0406">Ion transport</keyword>
<evidence type="ECO:0000256" key="3">
    <source>
        <dbReference type="ARBA" id="ARBA00022692"/>
    </source>
</evidence>
<reference evidence="11 12" key="2">
    <citation type="submission" date="2023-06" db="EMBL/GenBank/DDBJ databases">
        <authorList>
            <person name="Zeman M."/>
            <person name="Kubasova T."/>
            <person name="Jahodarova E."/>
            <person name="Nykrynova M."/>
            <person name="Rychlik I."/>
        </authorList>
    </citation>
    <scope>NUCLEOTIDE SEQUENCE [LARGE SCALE GENOMIC DNA]</scope>
    <source>
        <strain evidence="11 12">ET341</strain>
    </source>
</reference>
<keyword evidence="10" id="KW-0813">Transport</keyword>
<keyword evidence="5 10" id="KW-0472">Membrane</keyword>
<feature type="binding site" evidence="10">
    <location>
        <position position="74"/>
    </location>
    <ligand>
        <name>Na(+)</name>
        <dbReference type="ChEBI" id="CHEBI:29101"/>
        <note>structural</note>
    </ligand>
</feature>
<comment type="function">
    <text evidence="9 10">Fluoride-specific ion channel. Important for reducing fluoride concentration in the cell, thus reducing its toxicity.</text>
</comment>
<keyword evidence="10" id="KW-0915">Sodium</keyword>
<comment type="subcellular location">
    <subcellularLocation>
        <location evidence="1 10">Cell membrane</location>
        <topology evidence="1 10">Multi-pass membrane protein</topology>
    </subcellularLocation>
</comment>
<dbReference type="NCBIfam" id="TIGR00494">
    <property type="entry name" value="crcB"/>
    <property type="match status" value="1"/>
</dbReference>
<name>A0ABT7UKI8_9FIRM</name>
<evidence type="ECO:0000256" key="6">
    <source>
        <dbReference type="ARBA" id="ARBA00023303"/>
    </source>
</evidence>
<dbReference type="Proteomes" id="UP001529275">
    <property type="component" value="Unassembled WGS sequence"/>
</dbReference>
<dbReference type="PANTHER" id="PTHR28259:SF1">
    <property type="entry name" value="FLUORIDE EXPORT PROTEIN 1-RELATED"/>
    <property type="match status" value="1"/>
</dbReference>
<keyword evidence="10" id="KW-0479">Metal-binding</keyword>
<dbReference type="InterPro" id="IPR003691">
    <property type="entry name" value="FluC"/>
</dbReference>
<reference evidence="12" key="1">
    <citation type="submission" date="2023-06" db="EMBL/GenBank/DDBJ databases">
        <title>Identification and characterization of horizontal gene transfer across gut microbiota members of farm animals based on homology search.</title>
        <authorList>
            <person name="Zeman M."/>
            <person name="Kubasova T."/>
            <person name="Jahodarova E."/>
            <person name="Nykrynova M."/>
            <person name="Rychlik I."/>
        </authorList>
    </citation>
    <scope>NUCLEOTIDE SEQUENCE [LARGE SCALE GENOMIC DNA]</scope>
    <source>
        <strain evidence="12">ET341</strain>
    </source>
</reference>
<accession>A0ABT7UKI8</accession>
<dbReference type="RefSeq" id="WP_087244995.1">
    <property type="nucleotide sequence ID" value="NZ_JAUDCK010000044.1"/>
</dbReference>
<feature type="transmembrane region" description="Helical" evidence="10">
    <location>
        <begin position="30"/>
        <end position="51"/>
    </location>
</feature>
<evidence type="ECO:0000256" key="10">
    <source>
        <dbReference type="HAMAP-Rule" id="MF_00454"/>
    </source>
</evidence>
<evidence type="ECO:0000256" key="5">
    <source>
        <dbReference type="ARBA" id="ARBA00023136"/>
    </source>
</evidence>
<comment type="caution">
    <text evidence="11">The sequence shown here is derived from an EMBL/GenBank/DDBJ whole genome shotgun (WGS) entry which is preliminary data.</text>
</comment>
<evidence type="ECO:0000256" key="8">
    <source>
        <dbReference type="ARBA" id="ARBA00035585"/>
    </source>
</evidence>
<evidence type="ECO:0000256" key="2">
    <source>
        <dbReference type="ARBA" id="ARBA00022475"/>
    </source>
</evidence>
<keyword evidence="12" id="KW-1185">Reference proteome</keyword>
<feature type="transmembrane region" description="Helical" evidence="10">
    <location>
        <begin position="63"/>
        <end position="79"/>
    </location>
</feature>
<evidence type="ECO:0000256" key="9">
    <source>
        <dbReference type="ARBA" id="ARBA00049940"/>
    </source>
</evidence>
<dbReference type="HAMAP" id="MF_00454">
    <property type="entry name" value="FluC"/>
    <property type="match status" value="1"/>
</dbReference>
<keyword evidence="4 10" id="KW-1133">Transmembrane helix</keyword>
<protein>
    <recommendedName>
        <fullName evidence="10">Fluoride-specific ion channel FluC</fullName>
    </recommendedName>
</protein>
<evidence type="ECO:0000313" key="11">
    <source>
        <dbReference type="EMBL" id="MDM8196651.1"/>
    </source>
</evidence>
<dbReference type="PANTHER" id="PTHR28259">
    <property type="entry name" value="FLUORIDE EXPORT PROTEIN 1-RELATED"/>
    <property type="match status" value="1"/>
</dbReference>
<comment type="catalytic activity">
    <reaction evidence="8">
        <text>fluoride(in) = fluoride(out)</text>
        <dbReference type="Rhea" id="RHEA:76159"/>
        <dbReference type="ChEBI" id="CHEBI:17051"/>
    </reaction>
    <physiologicalReaction direction="left-to-right" evidence="8">
        <dbReference type="Rhea" id="RHEA:76160"/>
    </physiologicalReaction>
</comment>
<evidence type="ECO:0000256" key="1">
    <source>
        <dbReference type="ARBA" id="ARBA00004651"/>
    </source>
</evidence>
<proteinExistence type="inferred from homology"/>
<comment type="similarity">
    <text evidence="7 10">Belongs to the fluoride channel Fluc/FEX (TC 1.A.43) family.</text>
</comment>
<comment type="activity regulation">
    <text evidence="10">Na(+) is not transported, but it plays an essential structural role and its presence is essential for fluoride channel function.</text>
</comment>
<dbReference type="EMBL" id="JAUDCK010000044">
    <property type="protein sequence ID" value="MDM8196651.1"/>
    <property type="molecule type" value="Genomic_DNA"/>
</dbReference>
<sequence length="118" mass="12767">MDKFLWVGLGGALGAIFRYGISLIPLKNHFPILTLITNILGAFIIGMVVGLFTKERISPSINLFLKTGVCGGFTTFSTFSLETLTLLEDGFYALAVVYAMISVIGCIIGVYLGRIIVQ</sequence>
<dbReference type="Pfam" id="PF02537">
    <property type="entry name" value="CRCB"/>
    <property type="match status" value="1"/>
</dbReference>